<evidence type="ECO:0000259" key="12">
    <source>
        <dbReference type="Pfam" id="PF24419"/>
    </source>
</evidence>
<feature type="compositionally biased region" description="Basic and acidic residues" evidence="10">
    <location>
        <begin position="1"/>
        <end position="29"/>
    </location>
</feature>
<comment type="subcellular location">
    <subcellularLocation>
        <location evidence="1">Nucleus</location>
        <location evidence="1">Nucleolus</location>
    </subcellularLocation>
</comment>
<feature type="domain" description="NOL9 C-terminal" evidence="13">
    <location>
        <begin position="621"/>
        <end position="722"/>
    </location>
</feature>
<keyword evidence="3" id="KW-0698">rRNA processing</keyword>
<evidence type="ECO:0000256" key="6">
    <source>
        <dbReference type="ARBA" id="ARBA00022777"/>
    </source>
</evidence>
<name>A0A0L7QL31_9HYME</name>
<dbReference type="Gene3D" id="3.40.50.300">
    <property type="entry name" value="P-loop containing nucleotide triphosphate hydrolases"/>
    <property type="match status" value="1"/>
</dbReference>
<dbReference type="InterPro" id="IPR057570">
    <property type="entry name" value="NOL9_C"/>
</dbReference>
<dbReference type="OrthoDB" id="2405412at2759"/>
<dbReference type="Pfam" id="PF25467">
    <property type="entry name" value="NOL9_C"/>
    <property type="match status" value="1"/>
</dbReference>
<dbReference type="Proteomes" id="UP000053825">
    <property type="component" value="Unassembled WGS sequence"/>
</dbReference>
<dbReference type="PANTHER" id="PTHR12755">
    <property type="entry name" value="CLEAVAGE/POLYADENYLATION FACTOR IA SUBUNIT CLP1P"/>
    <property type="match status" value="1"/>
</dbReference>
<dbReference type="InterPro" id="IPR027417">
    <property type="entry name" value="P-loop_NTPase"/>
</dbReference>
<feature type="domain" description="NOL9 N-terminal" evidence="12">
    <location>
        <begin position="191"/>
        <end position="347"/>
    </location>
</feature>
<gene>
    <name evidence="14" type="ORF">WH47_11518</name>
</gene>
<keyword evidence="4" id="KW-0808">Transferase</keyword>
<dbReference type="InterPro" id="IPR057573">
    <property type="entry name" value="NOL9_N"/>
</dbReference>
<keyword evidence="7" id="KW-0067">ATP-binding</keyword>
<protein>
    <recommendedName>
        <fullName evidence="9">Polynucleotide 5'-hydroxyl-kinase NOL9</fullName>
    </recommendedName>
</protein>
<evidence type="ECO:0000256" key="2">
    <source>
        <dbReference type="ARBA" id="ARBA00011003"/>
    </source>
</evidence>
<dbReference type="STRING" id="597456.A0A0L7QL31"/>
<reference evidence="14 15" key="1">
    <citation type="submission" date="2015-07" db="EMBL/GenBank/DDBJ databases">
        <title>The genome of Habropoda laboriosa.</title>
        <authorList>
            <person name="Pan H."/>
            <person name="Kapheim K."/>
        </authorList>
    </citation>
    <scope>NUCLEOTIDE SEQUENCE [LARGE SCALE GENOMIC DNA]</scope>
    <source>
        <strain evidence="14">0110345459</strain>
    </source>
</reference>
<feature type="region of interest" description="Disordered" evidence="10">
    <location>
        <begin position="1"/>
        <end position="51"/>
    </location>
</feature>
<keyword evidence="6 14" id="KW-0418">Kinase</keyword>
<dbReference type="GO" id="GO:0000448">
    <property type="term" value="P:cleavage in ITS2 between 5.8S rRNA and LSU-rRNA of tricistronic rRNA transcript (SSU-rRNA, 5.8S rRNA, LSU-rRNA)"/>
    <property type="evidence" value="ECO:0007669"/>
    <property type="project" value="TreeGrafter"/>
</dbReference>
<feature type="domain" description="Clp1 P-loop" evidence="11">
    <location>
        <begin position="386"/>
        <end position="533"/>
    </location>
</feature>
<dbReference type="EMBL" id="KQ414934">
    <property type="protein sequence ID" value="KOC59332.1"/>
    <property type="molecule type" value="Genomic_DNA"/>
</dbReference>
<keyword evidence="8" id="KW-0539">Nucleus</keyword>
<evidence type="ECO:0000256" key="4">
    <source>
        <dbReference type="ARBA" id="ARBA00022679"/>
    </source>
</evidence>
<dbReference type="GO" id="GO:0005730">
    <property type="term" value="C:nucleolus"/>
    <property type="evidence" value="ECO:0007669"/>
    <property type="project" value="UniProtKB-SubCell"/>
</dbReference>
<dbReference type="InterPro" id="IPR032319">
    <property type="entry name" value="CLP1_P"/>
</dbReference>
<dbReference type="AlphaFoldDB" id="A0A0L7QL31"/>
<evidence type="ECO:0000256" key="7">
    <source>
        <dbReference type="ARBA" id="ARBA00022840"/>
    </source>
</evidence>
<proteinExistence type="inferred from homology"/>
<evidence type="ECO:0000259" key="11">
    <source>
        <dbReference type="Pfam" id="PF16575"/>
    </source>
</evidence>
<dbReference type="GO" id="GO:0051731">
    <property type="term" value="F:polynucleotide 5'-hydroxyl-kinase activity"/>
    <property type="evidence" value="ECO:0007669"/>
    <property type="project" value="InterPro"/>
</dbReference>
<comment type="similarity">
    <text evidence="2">Belongs to the Clp1 family. NOL9/GRC3 subfamily.</text>
</comment>
<evidence type="ECO:0000256" key="3">
    <source>
        <dbReference type="ARBA" id="ARBA00022552"/>
    </source>
</evidence>
<evidence type="ECO:0000256" key="8">
    <source>
        <dbReference type="ARBA" id="ARBA00023242"/>
    </source>
</evidence>
<dbReference type="GO" id="GO:0005524">
    <property type="term" value="F:ATP binding"/>
    <property type="evidence" value="ECO:0007669"/>
    <property type="project" value="UniProtKB-KW"/>
</dbReference>
<sequence>MNPSFRRKEGVGKNSLSKEELAPEYDLKAKKNTYMRKKEGQHSADGSLERSGDTVVEAARLARRRADKRYCYITEQRNIGSPVIVKVHSESLSLFHIPKVLRSPNEGVQTKKDTSENVSVHENGRTCERIVTELLKTDQKLGTGRKPSQNICNDVRARPGKSGKPCRVRGNVTNVHSAGEIISNVKNDNQYPIRFYCLRNKVVVVMSKGASFHFVGKLVARVLHGAIRVYGYVITTENDSMEIYSPKGYGNVSIETSEKFSENTKLDIWRTLSLEGIDRDRENKLVTDIEQLEPGMAVVLFSNLENQLTQFLNAFYPFRLFPRIRNSSYESWTNLKRAEEILQSNIYIGRADQKQLRIEPRVLEEISVKMLNRWRANEWSCTLIAGGNGVGKSVTSRYMVNSLLPVSKMVVLVDVDIGQAECTPPGCISYCVIDQPLMGPNFTHLKTPEYQLYMGDVSVVPCITRYIEGMKMLMDKLSNCPILSRLPIVVNTMGFSQGIGWDIITFTIKLIRPSFLLQIMSEKSKNNYIGYLSKQVVNRQVVPWSTWKTNVIVWSEPCDHQLFVANSQVKHKGGTSEQENWNLEPYKKRELVMVSYLSEIEQKPGNTMTQYDATSVAFNEAVPYVIPFASLFISISRASVPLSHVLNVVNGNIVALCGIDAETNESEVCEITFGLRVLSRPPLCSCYGFGIVRGVDLEREEIFLNTPLPVSMMQHVNCLVGCIPLPTTLLQSDKQKNVPYTGENDALPMSREHRRGYFRMRYQREQNNARR</sequence>
<keyword evidence="15" id="KW-1185">Reference proteome</keyword>
<keyword evidence="5" id="KW-0547">Nucleotide-binding</keyword>
<organism evidence="14 15">
    <name type="scientific">Habropoda laboriosa</name>
    <dbReference type="NCBI Taxonomy" id="597456"/>
    <lineage>
        <taxon>Eukaryota</taxon>
        <taxon>Metazoa</taxon>
        <taxon>Ecdysozoa</taxon>
        <taxon>Arthropoda</taxon>
        <taxon>Hexapoda</taxon>
        <taxon>Insecta</taxon>
        <taxon>Pterygota</taxon>
        <taxon>Neoptera</taxon>
        <taxon>Endopterygota</taxon>
        <taxon>Hymenoptera</taxon>
        <taxon>Apocrita</taxon>
        <taxon>Aculeata</taxon>
        <taxon>Apoidea</taxon>
        <taxon>Anthophila</taxon>
        <taxon>Apidae</taxon>
        <taxon>Habropoda</taxon>
    </lineage>
</organism>
<evidence type="ECO:0000256" key="5">
    <source>
        <dbReference type="ARBA" id="ARBA00022741"/>
    </source>
</evidence>
<evidence type="ECO:0000256" key="9">
    <source>
        <dbReference type="ARBA" id="ARBA00071212"/>
    </source>
</evidence>
<accession>A0A0L7QL31</accession>
<feature type="compositionally biased region" description="Basic and acidic residues" evidence="10">
    <location>
        <begin position="36"/>
        <end position="51"/>
    </location>
</feature>
<dbReference type="Pfam" id="PF16575">
    <property type="entry name" value="CLP1_P"/>
    <property type="match status" value="1"/>
</dbReference>
<evidence type="ECO:0000256" key="10">
    <source>
        <dbReference type="SAM" id="MobiDB-lite"/>
    </source>
</evidence>
<dbReference type="InterPro" id="IPR045116">
    <property type="entry name" value="Clp1/Grc3"/>
</dbReference>
<evidence type="ECO:0000259" key="13">
    <source>
        <dbReference type="Pfam" id="PF25467"/>
    </source>
</evidence>
<evidence type="ECO:0000313" key="15">
    <source>
        <dbReference type="Proteomes" id="UP000053825"/>
    </source>
</evidence>
<dbReference type="PANTHER" id="PTHR12755:SF3">
    <property type="entry name" value="POLYNUCLEOTIDE 5'-HYDROXYL-KINASE NOL9"/>
    <property type="match status" value="1"/>
</dbReference>
<dbReference type="Pfam" id="PF24419">
    <property type="entry name" value="Cupin_NOL9"/>
    <property type="match status" value="1"/>
</dbReference>
<evidence type="ECO:0000313" key="14">
    <source>
        <dbReference type="EMBL" id="KOC59332.1"/>
    </source>
</evidence>
<dbReference type="SUPFAM" id="SSF52540">
    <property type="entry name" value="P-loop containing nucleoside triphosphate hydrolases"/>
    <property type="match status" value="1"/>
</dbReference>
<evidence type="ECO:0000256" key="1">
    <source>
        <dbReference type="ARBA" id="ARBA00004604"/>
    </source>
</evidence>